<proteinExistence type="predicted"/>
<evidence type="ECO:0000313" key="2">
    <source>
        <dbReference type="Proteomes" id="UP000199645"/>
    </source>
</evidence>
<name>A0A1I2J5X5_9ACTN</name>
<dbReference type="InterPro" id="IPR052022">
    <property type="entry name" value="26kDa_periplasmic_antigen"/>
</dbReference>
<dbReference type="Gene3D" id="3.30.70.2970">
    <property type="entry name" value="Protein of unknown function (DUF541), domain 2"/>
    <property type="match status" value="1"/>
</dbReference>
<dbReference type="EMBL" id="FONV01000011">
    <property type="protein sequence ID" value="SFF49243.1"/>
    <property type="molecule type" value="Genomic_DNA"/>
</dbReference>
<evidence type="ECO:0000313" key="1">
    <source>
        <dbReference type="EMBL" id="SFF49243.1"/>
    </source>
</evidence>
<dbReference type="OrthoDB" id="3689574at2"/>
<dbReference type="AlphaFoldDB" id="A0A1I2J5X5"/>
<organism evidence="1 2">
    <name type="scientific">Actinoplanes philippinensis</name>
    <dbReference type="NCBI Taxonomy" id="35752"/>
    <lineage>
        <taxon>Bacteria</taxon>
        <taxon>Bacillati</taxon>
        <taxon>Actinomycetota</taxon>
        <taxon>Actinomycetes</taxon>
        <taxon>Micromonosporales</taxon>
        <taxon>Micromonosporaceae</taxon>
        <taxon>Actinoplanes</taxon>
    </lineage>
</organism>
<dbReference type="GO" id="GO:0006974">
    <property type="term" value="P:DNA damage response"/>
    <property type="evidence" value="ECO:0007669"/>
    <property type="project" value="TreeGrafter"/>
</dbReference>
<reference evidence="1 2" key="1">
    <citation type="submission" date="2016-10" db="EMBL/GenBank/DDBJ databases">
        <authorList>
            <person name="de Groot N.N."/>
        </authorList>
    </citation>
    <scope>NUCLEOTIDE SEQUENCE [LARGE SCALE GENOMIC DNA]</scope>
    <source>
        <strain evidence="1 2">DSM 43019</strain>
    </source>
</reference>
<accession>A0A1I2J5X5</accession>
<protein>
    <recommendedName>
        <fullName evidence="3">SIMPL domain-containing protein</fullName>
    </recommendedName>
</protein>
<dbReference type="PANTHER" id="PTHR34387:SF2">
    <property type="entry name" value="SLR1258 PROTEIN"/>
    <property type="match status" value="1"/>
</dbReference>
<dbReference type="PANTHER" id="PTHR34387">
    <property type="entry name" value="SLR1258 PROTEIN"/>
    <property type="match status" value="1"/>
</dbReference>
<dbReference type="Proteomes" id="UP000199645">
    <property type="component" value="Unassembled WGS sequence"/>
</dbReference>
<dbReference type="RefSeq" id="WP_093619192.1">
    <property type="nucleotide sequence ID" value="NZ_BOMT01000060.1"/>
</dbReference>
<keyword evidence="2" id="KW-1185">Reference proteome</keyword>
<dbReference type="InterPro" id="IPR007497">
    <property type="entry name" value="SIMPL/DUF541"/>
</dbReference>
<gene>
    <name evidence="1" type="ORF">SAMN05421541_111282</name>
</gene>
<evidence type="ECO:0008006" key="3">
    <source>
        <dbReference type="Google" id="ProtNLM"/>
    </source>
</evidence>
<sequence length="223" mass="24241">MPEEALAVDRTIVTVHGEARREVPPEQAVVSVTVSARDRDKPTVVTRLTERSAEVGAILDRYDAAIERRETAGLHVYEEYRRRSDRSPTYSGSLTTTVTVSDFDPLGELLAQLASGESISVSGPWWRLRPGSRAGADVRREAVTDALDRAREYASAVGSELDRIVEISDAEAAAAHPMMMRAAGGAAEAAEDSAAFDLDPRQQNVEARVLLRVTITEPTVLRA</sequence>
<dbReference type="Gene3D" id="3.30.110.170">
    <property type="entry name" value="Protein of unknown function (DUF541), domain 1"/>
    <property type="match status" value="1"/>
</dbReference>
<dbReference type="Pfam" id="PF04402">
    <property type="entry name" value="SIMPL"/>
    <property type="match status" value="1"/>
</dbReference>
<dbReference type="STRING" id="35752.SAMN05421541_111282"/>